<keyword evidence="2" id="KW-1185">Reference proteome</keyword>
<name>A0A840STT6_9RHOB</name>
<evidence type="ECO:0000313" key="2">
    <source>
        <dbReference type="Proteomes" id="UP000549457"/>
    </source>
</evidence>
<dbReference type="Pfam" id="PF06073">
    <property type="entry name" value="DUF934"/>
    <property type="match status" value="1"/>
</dbReference>
<gene>
    <name evidence="1" type="ORF">HNP73_002639</name>
</gene>
<sequence>MSVIVTEAGFAADSWTHEFLPFDVFWSGQDLPEEGLAVEFPNDREPADLLPWLDRVELIRVAFPAYTDGRGFSIGRRLRELGYTGRLRAVGPLIADQFRMARRVGFDELEIPDTMAARQPEAQWKLREQGSYLRRLTA</sequence>
<dbReference type="AlphaFoldDB" id="A0A840STT6"/>
<protein>
    <submittedName>
        <fullName evidence="1">Uncharacterized protein (DUF934 family)</fullName>
    </submittedName>
</protein>
<dbReference type="RefSeq" id="WP_184149980.1">
    <property type="nucleotide sequence ID" value="NZ_JACHFM010000002.1"/>
</dbReference>
<accession>A0A840STT6</accession>
<proteinExistence type="predicted"/>
<dbReference type="Proteomes" id="UP000549457">
    <property type="component" value="Unassembled WGS sequence"/>
</dbReference>
<dbReference type="EMBL" id="JACHFM010000002">
    <property type="protein sequence ID" value="MBB5222703.1"/>
    <property type="molecule type" value="Genomic_DNA"/>
</dbReference>
<reference evidence="1 2" key="1">
    <citation type="submission" date="2020-08" db="EMBL/GenBank/DDBJ databases">
        <title>Genomic Encyclopedia of Type Strains, Phase IV (KMG-IV): sequencing the most valuable type-strain genomes for metagenomic binning, comparative biology and taxonomic classification.</title>
        <authorList>
            <person name="Goeker M."/>
        </authorList>
    </citation>
    <scope>NUCLEOTIDE SEQUENCE [LARGE SCALE GENOMIC DNA]</scope>
    <source>
        <strain evidence="1 2">DSM 101730</strain>
    </source>
</reference>
<evidence type="ECO:0000313" key="1">
    <source>
        <dbReference type="EMBL" id="MBB5222703.1"/>
    </source>
</evidence>
<comment type="caution">
    <text evidence="1">The sequence shown here is derived from an EMBL/GenBank/DDBJ whole genome shotgun (WGS) entry which is preliminary data.</text>
</comment>
<organism evidence="1 2">
    <name type="scientific">Amaricoccus macauensis</name>
    <dbReference type="NCBI Taxonomy" id="57001"/>
    <lineage>
        <taxon>Bacteria</taxon>
        <taxon>Pseudomonadati</taxon>
        <taxon>Pseudomonadota</taxon>
        <taxon>Alphaproteobacteria</taxon>
        <taxon>Rhodobacterales</taxon>
        <taxon>Paracoccaceae</taxon>
        <taxon>Amaricoccus</taxon>
    </lineage>
</organism>
<dbReference type="InterPro" id="IPR008318">
    <property type="entry name" value="UCP030820"/>
</dbReference>